<protein>
    <submittedName>
        <fullName evidence="5">S-adenosylmethionine decarboxylase proenzyme-like</fullName>
    </submittedName>
</protein>
<reference evidence="5 6" key="1">
    <citation type="journal article" date="2021" name="MBio">
        <title>A New Model Trypanosomatid, Novymonas esmeraldas: Genomic Perception of Its 'Candidatus Pandoraea novymonadis' Endosymbiont.</title>
        <authorList>
            <person name="Zakharova A."/>
            <person name="Saura A."/>
            <person name="Butenko A."/>
            <person name="Podesvova L."/>
            <person name="Warmusova S."/>
            <person name="Kostygov A.Y."/>
            <person name="Nenarokova A."/>
            <person name="Lukes J."/>
            <person name="Opperdoes F.R."/>
            <person name="Yurchenko V."/>
        </authorList>
    </citation>
    <scope>NUCLEOTIDE SEQUENCE [LARGE SCALE GENOMIC DNA]</scope>
    <source>
        <strain evidence="5 6">E262AT.01</strain>
    </source>
</reference>
<evidence type="ECO:0000313" key="6">
    <source>
        <dbReference type="Proteomes" id="UP001430356"/>
    </source>
</evidence>
<accession>A0AAW0EQG1</accession>
<name>A0AAW0EQG1_9TRYP</name>
<dbReference type="GO" id="GO:0008295">
    <property type="term" value="P:spermidine biosynthetic process"/>
    <property type="evidence" value="ECO:0007669"/>
    <property type="project" value="UniProtKB-KW"/>
</dbReference>
<keyword evidence="3" id="KW-0745">Spermidine biosynthesis</keyword>
<dbReference type="InterPro" id="IPR016067">
    <property type="entry name" value="S-AdoMet_deCO2ase_core"/>
</dbReference>
<sequence>MSTNAWASPRDEFPESVHALMSLWGGFANPTSCSDSGLEKRLEFDFATPVEPLTFAVAELEEVLAAAGQELHHASHEAGLLSLEMTQSIVIVTPHKLVVTSASDVMLHRVLTPALALLAAKGVCVEWASYLRKNTTSPWCAKSETSDIMAQEYAGLKAAFPTGRSFLTGPVDGDHYFNFVYDGVDRAAAAVHTEEDVQVNVFLYDVAAGVAEGQKTTQRFQALPTGEYEVTRTFTEVPCVSFETNARAAMATPARVQELVDTYAPAHFTIVALQDKDADGPALRRNFQAFHAYTLQNRTVNFFGEGYAFHQLLFARNAE</sequence>
<evidence type="ECO:0000256" key="1">
    <source>
        <dbReference type="ARBA" id="ARBA00004911"/>
    </source>
</evidence>
<gene>
    <name evidence="5" type="ORF">NESM_000475100</name>
</gene>
<dbReference type="GO" id="GO:0006597">
    <property type="term" value="P:spermine biosynthetic process"/>
    <property type="evidence" value="ECO:0007669"/>
    <property type="project" value="TreeGrafter"/>
</dbReference>
<dbReference type="GO" id="GO:0005829">
    <property type="term" value="C:cytosol"/>
    <property type="evidence" value="ECO:0007669"/>
    <property type="project" value="TreeGrafter"/>
</dbReference>
<dbReference type="GO" id="GO:0004014">
    <property type="term" value="F:adenosylmethionine decarboxylase activity"/>
    <property type="evidence" value="ECO:0007669"/>
    <property type="project" value="InterPro"/>
</dbReference>
<keyword evidence="4" id="KW-0620">Polyamine biosynthesis</keyword>
<dbReference type="Pfam" id="PF01536">
    <property type="entry name" value="SAM_decarbox"/>
    <property type="match status" value="1"/>
</dbReference>
<dbReference type="Proteomes" id="UP001430356">
    <property type="component" value="Unassembled WGS sequence"/>
</dbReference>
<comment type="caution">
    <text evidence="5">The sequence shown here is derived from an EMBL/GenBank/DDBJ whole genome shotgun (WGS) entry which is preliminary data.</text>
</comment>
<proteinExistence type="inferred from homology"/>
<dbReference type="EMBL" id="JAECZO010000054">
    <property type="protein sequence ID" value="KAK7195477.1"/>
    <property type="molecule type" value="Genomic_DNA"/>
</dbReference>
<dbReference type="PANTHER" id="PTHR11570">
    <property type="entry name" value="S-ADENOSYLMETHIONINE DECARBOXYLASE"/>
    <property type="match status" value="1"/>
</dbReference>
<evidence type="ECO:0000256" key="3">
    <source>
        <dbReference type="ARBA" id="ARBA00023066"/>
    </source>
</evidence>
<dbReference type="AlphaFoldDB" id="A0AAW0EQG1"/>
<organism evidence="5 6">
    <name type="scientific">Novymonas esmeraldas</name>
    <dbReference type="NCBI Taxonomy" id="1808958"/>
    <lineage>
        <taxon>Eukaryota</taxon>
        <taxon>Discoba</taxon>
        <taxon>Euglenozoa</taxon>
        <taxon>Kinetoplastea</taxon>
        <taxon>Metakinetoplastina</taxon>
        <taxon>Trypanosomatida</taxon>
        <taxon>Trypanosomatidae</taxon>
        <taxon>Novymonas</taxon>
    </lineage>
</organism>
<evidence type="ECO:0000256" key="2">
    <source>
        <dbReference type="ARBA" id="ARBA00008466"/>
    </source>
</evidence>
<dbReference type="Gene3D" id="3.60.90.10">
    <property type="entry name" value="S-adenosylmethionine decarboxylase"/>
    <property type="match status" value="1"/>
</dbReference>
<keyword evidence="6" id="KW-1185">Reference proteome</keyword>
<dbReference type="InterPro" id="IPR048283">
    <property type="entry name" value="AdoMetDC-like"/>
</dbReference>
<comment type="similarity">
    <text evidence="2">Belongs to the eukaryotic AdoMetDC family.</text>
</comment>
<evidence type="ECO:0000313" key="5">
    <source>
        <dbReference type="EMBL" id="KAK7195477.1"/>
    </source>
</evidence>
<dbReference type="PANTHER" id="PTHR11570:SF2">
    <property type="entry name" value="DECARBOXYLASE PROENZYME-LIKE, PUTATIVE-RELATED"/>
    <property type="match status" value="1"/>
</dbReference>
<comment type="pathway">
    <text evidence="1">Amine and polyamine biosynthesis; S-adenosylmethioninamine biosynthesis; S-adenosylmethioninamine from S-adenosyl-L-methionine: step 1/1.</text>
</comment>
<dbReference type="SUPFAM" id="SSF56276">
    <property type="entry name" value="S-adenosylmethionine decarboxylase"/>
    <property type="match status" value="1"/>
</dbReference>
<evidence type="ECO:0000256" key="4">
    <source>
        <dbReference type="ARBA" id="ARBA00023115"/>
    </source>
</evidence>